<sequence>MKVQVTNKVTSLSACLKALIGNNGESSTSLKREKSILNLRAVYEFAQELAAHPCKTCDKEQLQGLLDKLFTVVAATPHQVPFDASVLASSSIAVLLEHLYPTDADKHLYSLFYNVLTHYPYENLPNFSKLSSAESKCSCCTHGCIENFNDQILLAWLHGLVKVMPAFLFKKSTAFSIIDIFILLDNLVSIVDASWLYQLFVVFELWTEKVKDKINMYLSEFDFEHDQLGEVNELLLSICSLHEEEGGSLLKILSNHWESPVKGVPGLCIKILSNVISIFDTLHANPSTGADLLCKSVFQSGLWSSRAAYSTLQAILIGRHLTAVEMIGRGGKALCEGMCSGLRSSHLAMSVTALYKLLLVSLPEPLWMRHFWKGFLSALTSDIRVTQHNCITLWLPITLRHYSLLLQGLLTSCPDTDAGWLARIAILKNSDSALTCHVRCLVGGLCQEAMHQKEGSTYQDINSICNDSLCTKIVVTEMSTTPDSNGSGDKFSNNVARNPGVDNSVLLPEESSISESPAAALCPANVLLEALSHPVSAVRADAFALLCQPDKPSTPVTELEAHLIRNFLVFNINIDCSIFRLSLVKSFKHLLSRLKTTIYKGIRPFKLFLEADTKIPLDEIGDKLFTCSKLVLWFVRFLHNQLISRGNYQRIILSLQLYKELLIHFSSEISKDVKPNQVSTIVLVKKFLDLHSIDDAWLLQEYLFQPQYRQNLDMSFNFSAFSCPSCSTDIGSLRAHHRLRVCDLTLPYTVPLMMSLLIHEMNDVRDESECILMTLSDNAWLQYLERNAFSGKNESLNDITLRAAHLEITSKNKYKSFCLCSLLEYQNESETPKNSIETIETSPTGISEVRASDYKEISATKSRFGNVRGGGHACMVLSGHLKDAFALLDSPKMSVAESGALVLRVLITAIKRMSAVLDLSLEQVLLQVPDISVRPNPSTDDDVILMIRVLLSKAARDLAAARHNLLHAATSAPVHGTLLAIHSVLQTNGSIDSSAQDIYAHLLTEVLLLSEEAVEFMLGRMALAASEGSAVAPSFSEISESIEAIIQACKSSNSSKPETEVSADIGIDIPPHHCDDDEFSMDCGAISGEHQLVLSCCWQTIKAACLVSSTVISLPYIKVCDYNDSVTKETSNDFVDNSDVSDETSSALATKVNTNTTDIAALTEAASSTLFGSNLGKTSTNWNTGKIENHLTATTEKCFIFLPITAVQRAVSCVLLRTLTGTRHKGAIEAAKICLTRVASALLTNSSTYDLLDELLHCTLVRELALDSGDAGAASARRSVTRRAAGLAMLSQALCVADHNHASRGSPPRLLLHTLHTLLQHACHGQQESEGSDCRCSVVLHLLQGIVQQLQHCHRLDDIATACIAAFTSSCWRCRNAGLQLFGSVVTRLVGQKKVADDSSDYNSLIAPQFIASHPDLTRALLKLLRQTAFAVGRSSGSCYKCKADSETVKFTALQNIASRNSSHIIVDSTCPLASEIPELENINRDYQITKSVCDKASNSERGEENDTAAITTSVDKNVIQKNAQAEKNEVELSSVVIPVLCLLSRLSPGLQLCDDQFKEVIAGFQESLRLLLGSSIFYIRSLAAKSLLSLIPRAEQTCFIEVLLDKLYEHSGNPAQASARDIVREHNCISSNERNGFLLLLKYYIQRTKIPVDSIPNENPSEMLCSVAAKVFMRDGECFINRSLACECLMHLNDYSLFVDKLIFGGARLHHPGSERFLELTIMYQLRAAPASRREITVSTHLFGSFPESAKIAADFWVKELQVQNYPLDDSDWFILENLLKNILYCELNMNSANFLRTICRLFDSRKSIVKDMTKNFDCHGMCHHALMSVLRGDLNAAAQRDLLTLMSYLLSSLRVSFTDDVLMLFSKTVLAFSQENAAEVYRLCSAKCVGLLLPRLMTPGGGSLVSLKENLVKIVCDLLYDEDPYVRSTASLFLSHIAESSLIHKTHPNKALVDILDYIAEQCCLQDDVMLLESLWREYKEVARTSSGIGAKTKNCGKSYLFESQSLNLYKESSIMLQLLQQALFVISSKGSCALRDHLTQLHLTSSTLEN</sequence>
<reference evidence="7" key="1">
    <citation type="submission" date="2025-08" db="UniProtKB">
        <authorList>
            <consortium name="RefSeq"/>
        </authorList>
    </citation>
    <scope>IDENTIFICATION</scope>
    <source>
        <tissue evidence="7">Whole organism</tissue>
    </source>
</reference>
<feature type="domain" description="tRNA (32-2'-O)-methyltransferase regulator THADA-like C-terminal TPR repeats region" evidence="5">
    <location>
        <begin position="1375"/>
        <end position="1431"/>
    </location>
</feature>
<feature type="domain" description="tRNA (32-2'-O)-methyltransferase regulator THADA-like TPR repeats region" evidence="4">
    <location>
        <begin position="510"/>
        <end position="666"/>
    </location>
</feature>
<evidence type="ECO:0000259" key="4">
    <source>
        <dbReference type="Pfam" id="PF25150"/>
    </source>
</evidence>
<dbReference type="Proteomes" id="UP000694843">
    <property type="component" value="Unplaced"/>
</dbReference>
<dbReference type="InterPro" id="IPR016024">
    <property type="entry name" value="ARM-type_fold"/>
</dbReference>
<dbReference type="PANTHER" id="PTHR14387">
    <property type="entry name" value="THADA/DEATH RECEPTOR INTERACTING PROTEIN"/>
    <property type="match status" value="1"/>
</dbReference>
<protein>
    <submittedName>
        <fullName evidence="7">Uncharacterized protein LOC108672799</fullName>
    </submittedName>
</protein>
<evidence type="ECO:0000256" key="1">
    <source>
        <dbReference type="ARBA" id="ARBA00010409"/>
    </source>
</evidence>
<comment type="similarity">
    <text evidence="1">Belongs to the THADA family.</text>
</comment>
<dbReference type="KEGG" id="hazt:108672799"/>
<evidence type="ECO:0000259" key="5">
    <source>
        <dbReference type="Pfam" id="PF25151"/>
    </source>
</evidence>
<dbReference type="PANTHER" id="PTHR14387:SF0">
    <property type="entry name" value="DUF2428 DOMAIN-CONTAINING PROTEIN"/>
    <property type="match status" value="1"/>
</dbReference>
<feature type="domain" description="DUF2428" evidence="3">
    <location>
        <begin position="1205"/>
        <end position="1372"/>
    </location>
</feature>
<keyword evidence="2" id="KW-0819">tRNA processing</keyword>
<feature type="domain" description="tRNA (32-2'-O)-methyltransferase regulator THADA-like C-terminal TPR repeats region" evidence="5">
    <location>
        <begin position="1521"/>
        <end position="1614"/>
    </location>
</feature>
<dbReference type="OrthoDB" id="6614653at2759"/>
<evidence type="ECO:0000256" key="2">
    <source>
        <dbReference type="ARBA" id="ARBA00022694"/>
    </source>
</evidence>
<dbReference type="InterPro" id="IPR051954">
    <property type="entry name" value="tRNA_methyltransferase_THADA"/>
</dbReference>
<dbReference type="InterPro" id="IPR019442">
    <property type="entry name" value="THADA/TRM732_DUF2428"/>
</dbReference>
<gene>
    <name evidence="7" type="primary">LOC108672799</name>
</gene>
<dbReference type="InterPro" id="IPR056843">
    <property type="entry name" value="THADA-like_TPR"/>
</dbReference>
<dbReference type="Pfam" id="PF10350">
    <property type="entry name" value="DUF2428"/>
    <property type="match status" value="1"/>
</dbReference>
<organism evidence="6 7">
    <name type="scientific">Hyalella azteca</name>
    <name type="common">Amphipod</name>
    <dbReference type="NCBI Taxonomy" id="294128"/>
    <lineage>
        <taxon>Eukaryota</taxon>
        <taxon>Metazoa</taxon>
        <taxon>Ecdysozoa</taxon>
        <taxon>Arthropoda</taxon>
        <taxon>Crustacea</taxon>
        <taxon>Multicrustacea</taxon>
        <taxon>Malacostraca</taxon>
        <taxon>Eumalacostraca</taxon>
        <taxon>Peracarida</taxon>
        <taxon>Amphipoda</taxon>
        <taxon>Senticaudata</taxon>
        <taxon>Talitrida</taxon>
        <taxon>Talitroidea</taxon>
        <taxon>Hyalellidae</taxon>
        <taxon>Hyalella</taxon>
    </lineage>
</organism>
<accession>A0A8B7NQP1</accession>
<evidence type="ECO:0000313" key="7">
    <source>
        <dbReference type="RefSeq" id="XP_018016032.1"/>
    </source>
</evidence>
<dbReference type="RefSeq" id="XP_018016032.1">
    <property type="nucleotide sequence ID" value="XM_018160543.2"/>
</dbReference>
<evidence type="ECO:0000259" key="3">
    <source>
        <dbReference type="Pfam" id="PF10350"/>
    </source>
</evidence>
<evidence type="ECO:0000313" key="6">
    <source>
        <dbReference type="Proteomes" id="UP000694843"/>
    </source>
</evidence>
<dbReference type="SUPFAM" id="SSF48371">
    <property type="entry name" value="ARM repeat"/>
    <property type="match status" value="1"/>
</dbReference>
<dbReference type="GO" id="GO:0030488">
    <property type="term" value="P:tRNA methylation"/>
    <property type="evidence" value="ECO:0007669"/>
    <property type="project" value="TreeGrafter"/>
</dbReference>
<dbReference type="Pfam" id="PF25150">
    <property type="entry name" value="TPR_Trm732"/>
    <property type="match status" value="1"/>
</dbReference>
<proteinExistence type="inferred from homology"/>
<dbReference type="GeneID" id="108672799"/>
<dbReference type="InterPro" id="IPR056842">
    <property type="entry name" value="THADA-like_TPR_C"/>
</dbReference>
<keyword evidence="6" id="KW-1185">Reference proteome</keyword>
<dbReference type="Pfam" id="PF25151">
    <property type="entry name" value="TPR_Trm732_C"/>
    <property type="match status" value="2"/>
</dbReference>
<dbReference type="GO" id="GO:0005829">
    <property type="term" value="C:cytosol"/>
    <property type="evidence" value="ECO:0007669"/>
    <property type="project" value="TreeGrafter"/>
</dbReference>
<name>A0A8B7NQP1_HYAAZ</name>